<evidence type="ECO:0000256" key="1">
    <source>
        <dbReference type="SAM" id="MobiDB-lite"/>
    </source>
</evidence>
<reference evidence="2 3" key="1">
    <citation type="journal article" date="2021" name="bioRxiv">
        <title>Chromosome-scale and haplotype-resolved genome assembly of a tetraploid potato cultivar.</title>
        <authorList>
            <person name="Sun H."/>
            <person name="Jiao W.-B."/>
            <person name="Krause K."/>
            <person name="Campoy J.A."/>
            <person name="Goel M."/>
            <person name="Folz-Donahue K."/>
            <person name="Kukat C."/>
            <person name="Huettel B."/>
            <person name="Schneeberger K."/>
        </authorList>
    </citation>
    <scope>NUCLEOTIDE SEQUENCE [LARGE SCALE GENOMIC DNA]</scope>
    <source>
        <strain evidence="2">SolTubOtavaFocal</strain>
        <tissue evidence="2">Leaves</tissue>
    </source>
</reference>
<feature type="compositionally biased region" description="Polar residues" evidence="1">
    <location>
        <begin position="23"/>
        <end position="71"/>
    </location>
</feature>
<sequence>MSFNLVLTGSYALQLHEISPITSNHGNPIGQHTSTHSNPLGQDTSIQSNPIGDGASTQSNPIGEGDSSGSHARTLVVLTNPEINWRGVSNDIREEYFGEFKV</sequence>
<accession>A0ABQ7UER0</accession>
<organism evidence="2 3">
    <name type="scientific">Solanum tuberosum</name>
    <name type="common">Potato</name>
    <dbReference type="NCBI Taxonomy" id="4113"/>
    <lineage>
        <taxon>Eukaryota</taxon>
        <taxon>Viridiplantae</taxon>
        <taxon>Streptophyta</taxon>
        <taxon>Embryophyta</taxon>
        <taxon>Tracheophyta</taxon>
        <taxon>Spermatophyta</taxon>
        <taxon>Magnoliopsida</taxon>
        <taxon>eudicotyledons</taxon>
        <taxon>Gunneridae</taxon>
        <taxon>Pentapetalae</taxon>
        <taxon>asterids</taxon>
        <taxon>lamiids</taxon>
        <taxon>Solanales</taxon>
        <taxon>Solanaceae</taxon>
        <taxon>Solanoideae</taxon>
        <taxon>Solaneae</taxon>
        <taxon>Solanum</taxon>
    </lineage>
</organism>
<evidence type="ECO:0000313" key="3">
    <source>
        <dbReference type="Proteomes" id="UP000826656"/>
    </source>
</evidence>
<feature type="region of interest" description="Disordered" evidence="1">
    <location>
        <begin position="23"/>
        <end position="73"/>
    </location>
</feature>
<dbReference type="Proteomes" id="UP000826656">
    <property type="component" value="Unassembled WGS sequence"/>
</dbReference>
<protein>
    <submittedName>
        <fullName evidence="2">Uncharacterized protein</fullName>
    </submittedName>
</protein>
<dbReference type="EMBL" id="JAIVGD010000019">
    <property type="protein sequence ID" value="KAH0748095.1"/>
    <property type="molecule type" value="Genomic_DNA"/>
</dbReference>
<proteinExistence type="predicted"/>
<keyword evidence="3" id="KW-1185">Reference proteome</keyword>
<gene>
    <name evidence="2" type="ORF">KY290_027327</name>
</gene>
<name>A0ABQ7UER0_SOLTU</name>
<comment type="caution">
    <text evidence="2">The sequence shown here is derived from an EMBL/GenBank/DDBJ whole genome shotgun (WGS) entry which is preliminary data.</text>
</comment>
<evidence type="ECO:0000313" key="2">
    <source>
        <dbReference type="EMBL" id="KAH0748095.1"/>
    </source>
</evidence>